<dbReference type="InterPro" id="IPR001623">
    <property type="entry name" value="DnaJ_domain"/>
</dbReference>
<evidence type="ECO:0000256" key="3">
    <source>
        <dbReference type="ARBA" id="ARBA00022833"/>
    </source>
</evidence>
<evidence type="ECO:0000256" key="1">
    <source>
        <dbReference type="ARBA" id="ARBA00006169"/>
    </source>
</evidence>
<dbReference type="PROSITE" id="PS51074">
    <property type="entry name" value="DPH_MB"/>
    <property type="match status" value="1"/>
</dbReference>
<feature type="domain" description="DPH-type MB" evidence="6">
    <location>
        <begin position="80"/>
        <end position="136"/>
    </location>
</feature>
<reference evidence="7 8" key="1">
    <citation type="journal article" date="2013" name="PLoS Genet.">
        <title>Distinctive expansion of potential virulence genes in the genome of the oomycete fish pathogen Saprolegnia parasitica.</title>
        <authorList>
            <person name="Jiang R.H."/>
            <person name="de Bruijn I."/>
            <person name="Haas B.J."/>
            <person name="Belmonte R."/>
            <person name="Lobach L."/>
            <person name="Christie J."/>
            <person name="van den Ackerveken G."/>
            <person name="Bottin A."/>
            <person name="Bulone V."/>
            <person name="Diaz-Moreno S.M."/>
            <person name="Dumas B."/>
            <person name="Fan L."/>
            <person name="Gaulin E."/>
            <person name="Govers F."/>
            <person name="Grenville-Briggs L.J."/>
            <person name="Horner N.R."/>
            <person name="Levin J.Z."/>
            <person name="Mammella M."/>
            <person name="Meijer H.J."/>
            <person name="Morris P."/>
            <person name="Nusbaum C."/>
            <person name="Oome S."/>
            <person name="Phillips A.J."/>
            <person name="van Rooyen D."/>
            <person name="Rzeszutek E."/>
            <person name="Saraiva M."/>
            <person name="Secombes C.J."/>
            <person name="Seidl M.F."/>
            <person name="Snel B."/>
            <person name="Stassen J.H."/>
            <person name="Sykes S."/>
            <person name="Tripathy S."/>
            <person name="van den Berg H."/>
            <person name="Vega-Arreguin J.C."/>
            <person name="Wawra S."/>
            <person name="Young S.K."/>
            <person name="Zeng Q."/>
            <person name="Dieguez-Uribeondo J."/>
            <person name="Russ C."/>
            <person name="Tyler B.M."/>
            <person name="van West P."/>
        </authorList>
    </citation>
    <scope>NUCLEOTIDE SEQUENCE [LARGE SCALE GENOMIC DNA]</scope>
    <source>
        <strain evidence="7 8">CBS 223.65</strain>
    </source>
</reference>
<keyword evidence="3" id="KW-0862">Zinc</keyword>
<dbReference type="SMART" id="SM00271">
    <property type="entry name" value="DnaJ"/>
    <property type="match status" value="1"/>
</dbReference>
<dbReference type="PANTHER" id="PTHR45255">
    <property type="entry name" value="DNAJ HOMOLOG SUBFAMILY C MEMBER 24"/>
    <property type="match status" value="1"/>
</dbReference>
<evidence type="ECO:0000259" key="6">
    <source>
        <dbReference type="PROSITE" id="PS51074"/>
    </source>
</evidence>
<dbReference type="OMA" id="LEDMTWE"/>
<dbReference type="Gene3D" id="3.10.660.10">
    <property type="entry name" value="DPH Zinc finger"/>
    <property type="match status" value="1"/>
</dbReference>
<dbReference type="PROSITE" id="PS50076">
    <property type="entry name" value="DNAJ_2"/>
    <property type="match status" value="1"/>
</dbReference>
<protein>
    <recommendedName>
        <fullName evidence="9">Diphthamide biosynthesis protein 4</fullName>
    </recommendedName>
</protein>
<dbReference type="Pfam" id="PF00226">
    <property type="entry name" value="DnaJ"/>
    <property type="match status" value="1"/>
</dbReference>
<organism evidence="7 8">
    <name type="scientific">Saprolegnia parasitica (strain CBS 223.65)</name>
    <dbReference type="NCBI Taxonomy" id="695850"/>
    <lineage>
        <taxon>Eukaryota</taxon>
        <taxon>Sar</taxon>
        <taxon>Stramenopiles</taxon>
        <taxon>Oomycota</taxon>
        <taxon>Saprolegniomycetes</taxon>
        <taxon>Saprolegniales</taxon>
        <taxon>Saprolegniaceae</taxon>
        <taxon>Saprolegnia</taxon>
    </lineage>
</organism>
<dbReference type="SUPFAM" id="SSF46565">
    <property type="entry name" value="Chaperone J-domain"/>
    <property type="match status" value="1"/>
</dbReference>
<evidence type="ECO:0008006" key="9">
    <source>
        <dbReference type="Google" id="ProtNLM"/>
    </source>
</evidence>
<dbReference type="PRINTS" id="PR00625">
    <property type="entry name" value="JDOMAIN"/>
</dbReference>
<keyword evidence="4" id="KW-0408">Iron</keyword>
<name>A0A067CPS9_SAPPC</name>
<evidence type="ECO:0000313" key="7">
    <source>
        <dbReference type="EMBL" id="KDO31225.1"/>
    </source>
</evidence>
<sequence>MASHYDLLGVATDCSQDEIKQAYHAAILMSHPDKQKAADDVSSLDFQQVHAAYQALRSAETRRAYDLSLQEAKLRDEKRISDEVDLDDMTFDEESGCYAHACRCGEHYYISVDELEDGTDVVPCDGCSLNIRVLYGIE</sequence>
<keyword evidence="2" id="KW-0479">Metal-binding</keyword>
<dbReference type="Gene3D" id="1.10.287.110">
    <property type="entry name" value="DnaJ domain"/>
    <property type="match status" value="1"/>
</dbReference>
<feature type="domain" description="J" evidence="5">
    <location>
        <begin position="3"/>
        <end position="69"/>
    </location>
</feature>
<dbReference type="Pfam" id="PF05207">
    <property type="entry name" value="Zn_ribbon_CSL"/>
    <property type="match status" value="1"/>
</dbReference>
<dbReference type="CDD" id="cd06257">
    <property type="entry name" value="DnaJ"/>
    <property type="match status" value="1"/>
</dbReference>
<dbReference type="GO" id="GO:0001671">
    <property type="term" value="F:ATPase activator activity"/>
    <property type="evidence" value="ECO:0007669"/>
    <property type="project" value="TreeGrafter"/>
</dbReference>
<comment type="similarity">
    <text evidence="1">Belongs to the DPH4 family.</text>
</comment>
<dbReference type="EMBL" id="KK583198">
    <property type="protein sequence ID" value="KDO31225.1"/>
    <property type="molecule type" value="Genomic_DNA"/>
</dbReference>
<dbReference type="InterPro" id="IPR036671">
    <property type="entry name" value="DPH_MB_sf"/>
</dbReference>
<dbReference type="VEuPathDB" id="FungiDB:SPRG_03843"/>
<evidence type="ECO:0000259" key="5">
    <source>
        <dbReference type="PROSITE" id="PS50076"/>
    </source>
</evidence>
<proteinExistence type="inferred from homology"/>
<dbReference type="GeneID" id="24126323"/>
<dbReference type="RefSeq" id="XP_012197830.1">
    <property type="nucleotide sequence ID" value="XM_012342440.1"/>
</dbReference>
<evidence type="ECO:0000256" key="4">
    <source>
        <dbReference type="ARBA" id="ARBA00023004"/>
    </source>
</evidence>
<gene>
    <name evidence="7" type="ORF">SPRG_03843</name>
</gene>
<dbReference type="PANTHER" id="PTHR45255:SF1">
    <property type="entry name" value="DNAJ HOMOLOG SUBFAMILY C MEMBER 24"/>
    <property type="match status" value="1"/>
</dbReference>
<keyword evidence="8" id="KW-1185">Reference proteome</keyword>
<dbReference type="InterPro" id="IPR007872">
    <property type="entry name" value="DPH_MB_dom"/>
</dbReference>
<dbReference type="AlphaFoldDB" id="A0A067CPS9"/>
<dbReference type="InterPro" id="IPR036869">
    <property type="entry name" value="J_dom_sf"/>
</dbReference>
<dbReference type="STRING" id="695850.A0A067CPS9"/>
<accession>A0A067CPS9</accession>
<evidence type="ECO:0000313" key="8">
    <source>
        <dbReference type="Proteomes" id="UP000030745"/>
    </source>
</evidence>
<dbReference type="GO" id="GO:0008198">
    <property type="term" value="F:ferrous iron binding"/>
    <property type="evidence" value="ECO:0007669"/>
    <property type="project" value="TreeGrafter"/>
</dbReference>
<dbReference type="KEGG" id="spar:SPRG_03843"/>
<dbReference type="OrthoDB" id="164807at2759"/>
<dbReference type="Proteomes" id="UP000030745">
    <property type="component" value="Unassembled WGS sequence"/>
</dbReference>
<evidence type="ECO:0000256" key="2">
    <source>
        <dbReference type="ARBA" id="ARBA00022723"/>
    </source>
</evidence>
<dbReference type="SUPFAM" id="SSF144217">
    <property type="entry name" value="CSL zinc finger"/>
    <property type="match status" value="1"/>
</dbReference>